<dbReference type="Proteomes" id="UP001596254">
    <property type="component" value="Unassembled WGS sequence"/>
</dbReference>
<name>A0ABW1SWJ8_9LACO</name>
<evidence type="ECO:0000313" key="3">
    <source>
        <dbReference type="EMBL" id="MFC6208105.1"/>
    </source>
</evidence>
<reference evidence="4" key="1">
    <citation type="journal article" date="2019" name="Int. J. Syst. Evol. Microbiol.">
        <title>The Global Catalogue of Microorganisms (GCM) 10K type strain sequencing project: providing services to taxonomists for standard genome sequencing and annotation.</title>
        <authorList>
            <consortium name="The Broad Institute Genomics Platform"/>
            <consortium name="The Broad Institute Genome Sequencing Center for Infectious Disease"/>
            <person name="Wu L."/>
            <person name="Ma J."/>
        </authorList>
    </citation>
    <scope>NUCLEOTIDE SEQUENCE [LARGE SCALE GENOMIC DNA]</scope>
    <source>
        <strain evidence="4">CCM 8905</strain>
    </source>
</reference>
<dbReference type="Pfam" id="PF04014">
    <property type="entry name" value="MazE_antitoxin"/>
    <property type="match status" value="1"/>
</dbReference>
<dbReference type="InterPro" id="IPR007159">
    <property type="entry name" value="SpoVT-AbrB_dom"/>
</dbReference>
<keyword evidence="3" id="KW-0238">DNA-binding</keyword>
<protein>
    <submittedName>
        <fullName evidence="3">AbrB/MazE/SpoVT family DNA-binding domain-containing protein</fullName>
    </submittedName>
</protein>
<dbReference type="GO" id="GO:0003677">
    <property type="term" value="F:DNA binding"/>
    <property type="evidence" value="ECO:0007669"/>
    <property type="project" value="UniProtKB-KW"/>
</dbReference>
<dbReference type="SMART" id="SM00966">
    <property type="entry name" value="SpoVT_AbrB"/>
    <property type="match status" value="1"/>
</dbReference>
<comment type="caution">
    <text evidence="3">The sequence shown here is derived from an EMBL/GenBank/DDBJ whole genome shotgun (WGS) entry which is preliminary data.</text>
</comment>
<dbReference type="PANTHER" id="PTHR40516">
    <property type="entry name" value="ANTITOXIN CHPS-RELATED"/>
    <property type="match status" value="1"/>
</dbReference>
<dbReference type="PANTHER" id="PTHR40516:SF1">
    <property type="entry name" value="ANTITOXIN CHPS-RELATED"/>
    <property type="match status" value="1"/>
</dbReference>
<dbReference type="InterPro" id="IPR039052">
    <property type="entry name" value="Antitox_PemI-like"/>
</dbReference>
<evidence type="ECO:0000256" key="1">
    <source>
        <dbReference type="SAM" id="MobiDB-lite"/>
    </source>
</evidence>
<dbReference type="EMBL" id="JBHSSK010000029">
    <property type="protein sequence ID" value="MFC6208105.1"/>
    <property type="molecule type" value="Genomic_DNA"/>
</dbReference>
<gene>
    <name evidence="3" type="ORF">ACFP1G_11590</name>
</gene>
<sequence length="87" mass="10081">MASIEEQIHLAQWGNSKAARIPSKVIKQLDLEDNQELLLTIQNQSIVLTPVKKKPENIHELFAHWQDDGQRETELDWGKPEGNEQPW</sequence>
<evidence type="ECO:0000313" key="4">
    <source>
        <dbReference type="Proteomes" id="UP001596254"/>
    </source>
</evidence>
<dbReference type="Gene3D" id="2.10.260.10">
    <property type="match status" value="1"/>
</dbReference>
<evidence type="ECO:0000259" key="2">
    <source>
        <dbReference type="SMART" id="SM00966"/>
    </source>
</evidence>
<proteinExistence type="predicted"/>
<keyword evidence="4" id="KW-1185">Reference proteome</keyword>
<organism evidence="3 4">
    <name type="scientific">Levilactobacillus tongjiangensis</name>
    <dbReference type="NCBI Taxonomy" id="2486023"/>
    <lineage>
        <taxon>Bacteria</taxon>
        <taxon>Bacillati</taxon>
        <taxon>Bacillota</taxon>
        <taxon>Bacilli</taxon>
        <taxon>Lactobacillales</taxon>
        <taxon>Lactobacillaceae</taxon>
        <taxon>Levilactobacillus</taxon>
    </lineage>
</organism>
<dbReference type="InterPro" id="IPR037914">
    <property type="entry name" value="SpoVT-AbrB_sf"/>
</dbReference>
<accession>A0ABW1SWJ8</accession>
<feature type="domain" description="SpoVT-AbrB" evidence="2">
    <location>
        <begin position="11"/>
        <end position="56"/>
    </location>
</feature>
<dbReference type="RefSeq" id="WP_125692665.1">
    <property type="nucleotide sequence ID" value="NZ_JBHSSK010000029.1"/>
</dbReference>
<feature type="region of interest" description="Disordered" evidence="1">
    <location>
        <begin position="68"/>
        <end position="87"/>
    </location>
</feature>
<dbReference type="SUPFAM" id="SSF89447">
    <property type="entry name" value="AbrB/MazE/MraZ-like"/>
    <property type="match status" value="1"/>
</dbReference>